<dbReference type="InterPro" id="IPR001119">
    <property type="entry name" value="SLH_dom"/>
</dbReference>
<feature type="chain" id="PRO_5024276980" evidence="1">
    <location>
        <begin position="33"/>
        <end position="552"/>
    </location>
</feature>
<dbReference type="EMBL" id="VCIW01000006">
    <property type="protein sequence ID" value="TLS51990.1"/>
    <property type="molecule type" value="Genomic_DNA"/>
</dbReference>
<dbReference type="PANTHER" id="PTHR43308">
    <property type="entry name" value="OUTER MEMBRANE PROTEIN ALPHA-RELATED"/>
    <property type="match status" value="1"/>
</dbReference>
<dbReference type="PROSITE" id="PS51272">
    <property type="entry name" value="SLH"/>
    <property type="match status" value="3"/>
</dbReference>
<feature type="domain" description="SLH" evidence="2">
    <location>
        <begin position="419"/>
        <end position="482"/>
    </location>
</feature>
<dbReference type="Proteomes" id="UP000309676">
    <property type="component" value="Unassembled WGS sequence"/>
</dbReference>
<feature type="signal peptide" evidence="1">
    <location>
        <begin position="1"/>
        <end position="32"/>
    </location>
</feature>
<proteinExistence type="predicted"/>
<dbReference type="PANTHER" id="PTHR43308:SF5">
    <property type="entry name" value="S-LAYER PROTEIN _ PEPTIDOGLYCAN ENDO-BETA-N-ACETYLGLUCOSAMINIDASE"/>
    <property type="match status" value="1"/>
</dbReference>
<dbReference type="Pfam" id="PF00395">
    <property type="entry name" value="SLH"/>
    <property type="match status" value="3"/>
</dbReference>
<dbReference type="InterPro" id="IPR051465">
    <property type="entry name" value="Cell_Envelope_Struct_Comp"/>
</dbReference>
<protein>
    <submittedName>
        <fullName evidence="3">S-layer homology domain-containing protein</fullName>
    </submittedName>
</protein>
<reference evidence="3 4" key="1">
    <citation type="submission" date="2019-05" db="EMBL/GenBank/DDBJ databases">
        <authorList>
            <person name="Narsing Rao M.P."/>
            <person name="Li W.J."/>
        </authorList>
    </citation>
    <scope>NUCLEOTIDE SEQUENCE [LARGE SCALE GENOMIC DNA]</scope>
    <source>
        <strain evidence="3 4">SYSU_K30003</strain>
    </source>
</reference>
<name>A0A5R9GD30_9BACL</name>
<dbReference type="AlphaFoldDB" id="A0A5R9GD30"/>
<feature type="domain" description="SLH" evidence="2">
    <location>
        <begin position="358"/>
        <end position="418"/>
    </location>
</feature>
<evidence type="ECO:0000313" key="3">
    <source>
        <dbReference type="EMBL" id="TLS51990.1"/>
    </source>
</evidence>
<gene>
    <name evidence="3" type="ORF">FE782_11455</name>
</gene>
<dbReference type="OrthoDB" id="1723494at2"/>
<evidence type="ECO:0000259" key="2">
    <source>
        <dbReference type="PROSITE" id="PS51272"/>
    </source>
</evidence>
<evidence type="ECO:0000256" key="1">
    <source>
        <dbReference type="SAM" id="SignalP"/>
    </source>
</evidence>
<organism evidence="3 4">
    <name type="scientific">Paenibacillus antri</name>
    <dbReference type="NCBI Taxonomy" id="2582848"/>
    <lineage>
        <taxon>Bacteria</taxon>
        <taxon>Bacillati</taxon>
        <taxon>Bacillota</taxon>
        <taxon>Bacilli</taxon>
        <taxon>Bacillales</taxon>
        <taxon>Paenibacillaceae</taxon>
        <taxon>Paenibacillus</taxon>
    </lineage>
</organism>
<sequence>MKRMKFHWTAKLSGATALLLAVSMALPLLAFAQSYIYKVSYNKSTGTVTASVYTDETVTGNVYLDIMDEHSTVIDSVYLDKRSGTYTVGDSVYDRYDFTYTVTANVYDRLKLASWYMDAEDTVTSDVYDVESTAAVTPPPVYGGGGGGYVPTPPTSDDAIQAQADGTVPADELKEKLAEQDVVRIVFASDIALLPASVLAEVSNKKKTLILEKDGITLELPLSVLNLGRLAEQLDTELEALVIKAEIAPLKGEALEAVKQAASRIGAELRSDAVSFELTAIGEDDRTAPIDDFGGVYVSRTLPVDATANPSLLTGATFEPANGTFSFAPMQLAFNEENGDVEAAVLKRPSNSVYVVMERSKSFADIVDHWAQADIEKMAGKLIVEGVSAQAFEPERSITRAEFAALLVRALGLPTKERSAADFTDVASSDWFADVVATAAEAELIEGYPDGAFRPNDTVTRAEMAAMLVRATAFATGTTPQMTITPGQIEAALSGFADKHLLAWEKTYMAIVVKNGIVEGMTETTLAPDGLATRAQAAVMLKRWLTSVGFSS</sequence>
<keyword evidence="1" id="KW-0732">Signal</keyword>
<comment type="caution">
    <text evidence="3">The sequence shown here is derived from an EMBL/GenBank/DDBJ whole genome shotgun (WGS) entry which is preliminary data.</text>
</comment>
<keyword evidence="4" id="KW-1185">Reference proteome</keyword>
<feature type="domain" description="SLH" evidence="2">
    <location>
        <begin position="492"/>
        <end position="552"/>
    </location>
</feature>
<accession>A0A5R9GD30</accession>
<evidence type="ECO:0000313" key="4">
    <source>
        <dbReference type="Proteomes" id="UP000309676"/>
    </source>
</evidence>